<keyword evidence="2" id="KW-1185">Reference proteome</keyword>
<dbReference type="AlphaFoldDB" id="A0AAN8PT72"/>
<gene>
    <name evidence="1" type="ORF">SNE40_014449</name>
</gene>
<reference evidence="1 2" key="1">
    <citation type="submission" date="2024-01" db="EMBL/GenBank/DDBJ databases">
        <title>The genome of the rayed Mediterranean limpet Patella caerulea (Linnaeus, 1758).</title>
        <authorList>
            <person name="Anh-Thu Weber A."/>
            <person name="Halstead-Nussloch G."/>
        </authorList>
    </citation>
    <scope>NUCLEOTIDE SEQUENCE [LARGE SCALE GENOMIC DNA]</scope>
    <source>
        <strain evidence="1">AATW-2023a</strain>
        <tissue evidence="1">Whole specimen</tissue>
    </source>
</reference>
<dbReference type="EMBL" id="JAZGQO010000010">
    <property type="protein sequence ID" value="KAK6176100.1"/>
    <property type="molecule type" value="Genomic_DNA"/>
</dbReference>
<comment type="caution">
    <text evidence="1">The sequence shown here is derived from an EMBL/GenBank/DDBJ whole genome shotgun (WGS) entry which is preliminary data.</text>
</comment>
<accession>A0AAN8PT72</accession>
<evidence type="ECO:0000313" key="1">
    <source>
        <dbReference type="EMBL" id="KAK6176100.1"/>
    </source>
</evidence>
<dbReference type="Proteomes" id="UP001347796">
    <property type="component" value="Unassembled WGS sequence"/>
</dbReference>
<name>A0AAN8PT72_PATCE</name>
<proteinExistence type="predicted"/>
<organism evidence="1 2">
    <name type="scientific">Patella caerulea</name>
    <name type="common">Rayed Mediterranean limpet</name>
    <dbReference type="NCBI Taxonomy" id="87958"/>
    <lineage>
        <taxon>Eukaryota</taxon>
        <taxon>Metazoa</taxon>
        <taxon>Spiralia</taxon>
        <taxon>Lophotrochozoa</taxon>
        <taxon>Mollusca</taxon>
        <taxon>Gastropoda</taxon>
        <taxon>Patellogastropoda</taxon>
        <taxon>Patelloidea</taxon>
        <taxon>Patellidae</taxon>
        <taxon>Patella</taxon>
    </lineage>
</organism>
<protein>
    <submittedName>
        <fullName evidence="1">Uncharacterized protein</fullName>
    </submittedName>
</protein>
<sequence length="101" mass="12013">MGHNQESYFRKGGMDNLLRSVSLIFAQFKLKRDCCAMIIFERYLISSNQRDPYIIHNIKKVQSFRKLNGIVRKQVYSVTIVVQQYKALNRAIKFRCPVRRK</sequence>
<evidence type="ECO:0000313" key="2">
    <source>
        <dbReference type="Proteomes" id="UP001347796"/>
    </source>
</evidence>